<feature type="non-terminal residue" evidence="1">
    <location>
        <position position="1"/>
    </location>
</feature>
<name>X1UVL7_9ZZZZ</name>
<gene>
    <name evidence="1" type="ORF">S12H4_61597</name>
</gene>
<dbReference type="AlphaFoldDB" id="X1UVL7"/>
<dbReference type="InterPro" id="IPR036439">
    <property type="entry name" value="Dockerin_dom_sf"/>
</dbReference>
<dbReference type="EMBL" id="BARW01040945">
    <property type="protein sequence ID" value="GAJ21494.1"/>
    <property type="molecule type" value="Genomic_DNA"/>
</dbReference>
<comment type="caution">
    <text evidence="1">The sequence shown here is derived from an EMBL/GenBank/DDBJ whole genome shotgun (WGS) entry which is preliminary data.</text>
</comment>
<proteinExistence type="predicted"/>
<organism evidence="1">
    <name type="scientific">marine sediment metagenome</name>
    <dbReference type="NCBI Taxonomy" id="412755"/>
    <lineage>
        <taxon>unclassified sequences</taxon>
        <taxon>metagenomes</taxon>
        <taxon>ecological metagenomes</taxon>
    </lineage>
</organism>
<reference evidence="1" key="1">
    <citation type="journal article" date="2014" name="Front. Microbiol.">
        <title>High frequency of phylogenetically diverse reductive dehalogenase-homologous genes in deep subseafloor sedimentary metagenomes.</title>
        <authorList>
            <person name="Kawai M."/>
            <person name="Futagami T."/>
            <person name="Toyoda A."/>
            <person name="Takaki Y."/>
            <person name="Nishi S."/>
            <person name="Hori S."/>
            <person name="Arai W."/>
            <person name="Tsubouchi T."/>
            <person name="Morono Y."/>
            <person name="Uchiyama I."/>
            <person name="Ito T."/>
            <person name="Fujiyama A."/>
            <person name="Inagaki F."/>
            <person name="Takami H."/>
        </authorList>
    </citation>
    <scope>NUCLEOTIDE SEQUENCE</scope>
    <source>
        <strain evidence="1">Expedition CK06-06</strain>
    </source>
</reference>
<evidence type="ECO:0000313" key="1">
    <source>
        <dbReference type="EMBL" id="GAJ21494.1"/>
    </source>
</evidence>
<sequence length="110" mass="12330">IGLFFFINRPVVFFAPDCGDGVCEGSENVINCQEDCDICECDINHDGICDMQDWNLYGEDTGRTDCTSSSDPCECDLNHDGICDMHDWNLYGEDTGRTDCPIRIDQCRGD</sequence>
<accession>X1UVL7</accession>
<protein>
    <submittedName>
        <fullName evidence="1">Uncharacterized protein</fullName>
    </submittedName>
</protein>
<dbReference type="GO" id="GO:0000272">
    <property type="term" value="P:polysaccharide catabolic process"/>
    <property type="evidence" value="ECO:0007669"/>
    <property type="project" value="InterPro"/>
</dbReference>
<feature type="non-terminal residue" evidence="1">
    <location>
        <position position="110"/>
    </location>
</feature>
<dbReference type="Gene3D" id="1.10.1330.10">
    <property type="entry name" value="Dockerin domain"/>
    <property type="match status" value="1"/>
</dbReference>